<dbReference type="AlphaFoldDB" id="A0A3M0GI73"/>
<dbReference type="Proteomes" id="UP000281985">
    <property type="component" value="Unassembled WGS sequence"/>
</dbReference>
<sequence length="94" mass="10157">MTTYSHLSQEFSKNSLGYSSLGILLSTCLGSIAIMTTLMHGHSFLQMLLVFLTVVVCSIHNGSIITVQKPSLIFGLLTISTVVNVLIILGNLIF</sequence>
<dbReference type="OrthoDB" id="1467832at2"/>
<dbReference type="EMBL" id="REFV01000013">
    <property type="protein sequence ID" value="RMB56966.1"/>
    <property type="molecule type" value="Genomic_DNA"/>
</dbReference>
<accession>A0A3M0GI73</accession>
<evidence type="ECO:0000256" key="1">
    <source>
        <dbReference type="SAM" id="Phobius"/>
    </source>
</evidence>
<feature type="transmembrane region" description="Helical" evidence="1">
    <location>
        <begin position="47"/>
        <end position="66"/>
    </location>
</feature>
<keyword evidence="3" id="KW-1185">Reference proteome</keyword>
<evidence type="ECO:0000313" key="3">
    <source>
        <dbReference type="Proteomes" id="UP000281985"/>
    </source>
</evidence>
<comment type="caution">
    <text evidence="2">The sequence shown here is derived from an EMBL/GenBank/DDBJ whole genome shotgun (WGS) entry which is preliminary data.</text>
</comment>
<proteinExistence type="predicted"/>
<keyword evidence="1" id="KW-0812">Transmembrane</keyword>
<keyword evidence="1" id="KW-1133">Transmembrane helix</keyword>
<protein>
    <submittedName>
        <fullName evidence="2">Uncharacterized protein</fullName>
    </submittedName>
</protein>
<feature type="transmembrane region" description="Helical" evidence="1">
    <location>
        <begin position="16"/>
        <end position="35"/>
    </location>
</feature>
<organism evidence="2 3">
    <name type="scientific">Dokdonia sinensis</name>
    <dbReference type="NCBI Taxonomy" id="2479847"/>
    <lineage>
        <taxon>Bacteria</taxon>
        <taxon>Pseudomonadati</taxon>
        <taxon>Bacteroidota</taxon>
        <taxon>Flavobacteriia</taxon>
        <taxon>Flavobacteriales</taxon>
        <taxon>Flavobacteriaceae</taxon>
        <taxon>Dokdonia</taxon>
    </lineage>
</organism>
<gene>
    <name evidence="2" type="ORF">EAX61_12950</name>
</gene>
<evidence type="ECO:0000313" key="2">
    <source>
        <dbReference type="EMBL" id="RMB56966.1"/>
    </source>
</evidence>
<keyword evidence="1" id="KW-0472">Membrane</keyword>
<dbReference type="RefSeq" id="WP_121918124.1">
    <property type="nucleotide sequence ID" value="NZ_REFV01000013.1"/>
</dbReference>
<reference evidence="2 3" key="1">
    <citation type="submission" date="2018-10" db="EMBL/GenBank/DDBJ databases">
        <title>Dokdonia luteus sp. nov., isolated from sea water.</title>
        <authorList>
            <person name="Zhou L.Y."/>
            <person name="Du Z.J."/>
        </authorList>
    </citation>
    <scope>NUCLEOTIDE SEQUENCE [LARGE SCALE GENOMIC DNA]</scope>
    <source>
        <strain evidence="2 3">SH27</strain>
    </source>
</reference>
<feature type="transmembrane region" description="Helical" evidence="1">
    <location>
        <begin position="72"/>
        <end position="93"/>
    </location>
</feature>
<name>A0A3M0GI73_9FLAO</name>